<dbReference type="AlphaFoldDB" id="X8DKW5"/>
<reference evidence="2" key="1">
    <citation type="submission" date="2014-01" db="EMBL/GenBank/DDBJ databases">
        <authorList>
            <person name="Brown-Elliot B."/>
            <person name="Wallace R."/>
            <person name="Lenaerts A."/>
            <person name="Ordway D."/>
            <person name="DeGroote M.A."/>
            <person name="Parker T."/>
            <person name="Sizemore C."/>
            <person name="Tallon L.J."/>
            <person name="Sadzewicz L.K."/>
            <person name="Sengamalay N."/>
            <person name="Fraser C.M."/>
            <person name="Hine E."/>
            <person name="Shefchek K.A."/>
            <person name="Das S.P."/>
            <person name="Tettelin H."/>
        </authorList>
    </citation>
    <scope>NUCLEOTIDE SEQUENCE [LARGE SCALE GENOMIC DNA]</scope>
    <source>
        <strain evidence="2">4042</strain>
    </source>
</reference>
<sequence length="46" mass="4871">MVSVRRSSSARAALASPPSASRSTRPGPCRPDHPNPPPTSLRCARM</sequence>
<dbReference type="EMBL" id="JAOB01000013">
    <property type="protein sequence ID" value="EUA69044.1"/>
    <property type="molecule type" value="Genomic_DNA"/>
</dbReference>
<organism evidence="2">
    <name type="scientific">Mycobacterium xenopi 4042</name>
    <dbReference type="NCBI Taxonomy" id="1299334"/>
    <lineage>
        <taxon>Bacteria</taxon>
        <taxon>Bacillati</taxon>
        <taxon>Actinomycetota</taxon>
        <taxon>Actinomycetes</taxon>
        <taxon>Mycobacteriales</taxon>
        <taxon>Mycobacteriaceae</taxon>
        <taxon>Mycobacterium</taxon>
    </lineage>
</organism>
<protein>
    <submittedName>
        <fullName evidence="2">Uncharacterized protein</fullName>
    </submittedName>
</protein>
<evidence type="ECO:0000256" key="1">
    <source>
        <dbReference type="SAM" id="MobiDB-lite"/>
    </source>
</evidence>
<accession>X8DKW5</accession>
<feature type="compositionally biased region" description="Low complexity" evidence="1">
    <location>
        <begin position="1"/>
        <end position="26"/>
    </location>
</feature>
<evidence type="ECO:0000313" key="2">
    <source>
        <dbReference type="EMBL" id="EUA69044.1"/>
    </source>
</evidence>
<name>X8DKW5_MYCXE</name>
<feature type="region of interest" description="Disordered" evidence="1">
    <location>
        <begin position="1"/>
        <end position="46"/>
    </location>
</feature>
<comment type="caution">
    <text evidence="2">The sequence shown here is derived from an EMBL/GenBank/DDBJ whole genome shotgun (WGS) entry which is preliminary data.</text>
</comment>
<proteinExistence type="predicted"/>
<gene>
    <name evidence="2" type="ORF">I553_2232</name>
</gene>